<dbReference type="GO" id="GO:0005524">
    <property type="term" value="F:ATP binding"/>
    <property type="evidence" value="ECO:0007669"/>
    <property type="project" value="UniProtKB-KW"/>
</dbReference>
<dbReference type="InterPro" id="IPR004358">
    <property type="entry name" value="Sig_transdc_His_kin-like_C"/>
</dbReference>
<dbReference type="SUPFAM" id="SSF47384">
    <property type="entry name" value="Homodimeric domain of signal transducing histidine kinase"/>
    <property type="match status" value="1"/>
</dbReference>
<dbReference type="EMBL" id="QPIE01000004">
    <property type="protein sequence ID" value="RCU43045.1"/>
    <property type="molecule type" value="Genomic_DNA"/>
</dbReference>
<feature type="domain" description="Histidine kinase" evidence="17">
    <location>
        <begin position="330"/>
        <end position="547"/>
    </location>
</feature>
<evidence type="ECO:0000256" key="8">
    <source>
        <dbReference type="ARBA" id="ARBA00022741"/>
    </source>
</evidence>
<keyword evidence="5 15" id="KW-0597">Phosphoprotein</keyword>
<dbReference type="InterPro" id="IPR003661">
    <property type="entry name" value="HisK_dim/P_dom"/>
</dbReference>
<feature type="domain" description="PAC" evidence="20">
    <location>
        <begin position="260"/>
        <end position="312"/>
    </location>
</feature>
<dbReference type="PROSITE" id="PS50112">
    <property type="entry name" value="PAS"/>
    <property type="match status" value="1"/>
</dbReference>
<feature type="modified residue" description="Phosphohistidine" evidence="14">
    <location>
        <position position="757"/>
    </location>
</feature>
<dbReference type="CDD" id="cd00082">
    <property type="entry name" value="HisKA"/>
    <property type="match status" value="1"/>
</dbReference>
<dbReference type="Proteomes" id="UP000252172">
    <property type="component" value="Unassembled WGS sequence"/>
</dbReference>
<dbReference type="SUPFAM" id="SSF52172">
    <property type="entry name" value="CheY-like"/>
    <property type="match status" value="1"/>
</dbReference>
<keyword evidence="12" id="KW-0902">Two-component regulatory system</keyword>
<dbReference type="InterPro" id="IPR029016">
    <property type="entry name" value="GAF-like_dom_sf"/>
</dbReference>
<gene>
    <name evidence="22" type="ORF">DQ356_06330</name>
</gene>
<evidence type="ECO:0000256" key="9">
    <source>
        <dbReference type="ARBA" id="ARBA00022777"/>
    </source>
</evidence>
<evidence type="ECO:0000259" key="19">
    <source>
        <dbReference type="PROSITE" id="PS50112"/>
    </source>
</evidence>
<evidence type="ECO:0000259" key="18">
    <source>
        <dbReference type="PROSITE" id="PS50110"/>
    </source>
</evidence>
<keyword evidence="4" id="KW-1003">Cell membrane</keyword>
<dbReference type="Pfam" id="PF01627">
    <property type="entry name" value="Hpt"/>
    <property type="match status" value="1"/>
</dbReference>
<dbReference type="Gene3D" id="3.30.450.40">
    <property type="match status" value="1"/>
</dbReference>
<feature type="domain" description="PAS" evidence="19">
    <location>
        <begin position="186"/>
        <end position="232"/>
    </location>
</feature>
<dbReference type="PROSITE" id="PS50109">
    <property type="entry name" value="HIS_KIN"/>
    <property type="match status" value="1"/>
</dbReference>
<dbReference type="InterPro" id="IPR005467">
    <property type="entry name" value="His_kinase_dom"/>
</dbReference>
<dbReference type="InterPro" id="IPR036097">
    <property type="entry name" value="HisK_dim/P_sf"/>
</dbReference>
<dbReference type="Gene3D" id="3.40.50.2300">
    <property type="match status" value="1"/>
</dbReference>
<evidence type="ECO:0000313" key="22">
    <source>
        <dbReference type="EMBL" id="RCU43045.1"/>
    </source>
</evidence>
<evidence type="ECO:0000259" key="20">
    <source>
        <dbReference type="PROSITE" id="PS50113"/>
    </source>
</evidence>
<evidence type="ECO:0000256" key="7">
    <source>
        <dbReference type="ARBA" id="ARBA00022692"/>
    </source>
</evidence>
<dbReference type="PRINTS" id="PR00344">
    <property type="entry name" value="BCTRLSENSOR"/>
</dbReference>
<dbReference type="InterPro" id="IPR008207">
    <property type="entry name" value="Sig_transdc_His_kin_Hpt_dom"/>
</dbReference>
<evidence type="ECO:0000259" key="17">
    <source>
        <dbReference type="PROSITE" id="PS50109"/>
    </source>
</evidence>
<dbReference type="CDD" id="cd17546">
    <property type="entry name" value="REC_hyHK_CKI1_RcsC-like"/>
    <property type="match status" value="1"/>
</dbReference>
<dbReference type="InterPro" id="IPR036890">
    <property type="entry name" value="HATPase_C_sf"/>
</dbReference>
<dbReference type="Pfam" id="PF08447">
    <property type="entry name" value="PAS_3"/>
    <property type="match status" value="1"/>
</dbReference>
<evidence type="ECO:0000256" key="12">
    <source>
        <dbReference type="ARBA" id="ARBA00023012"/>
    </source>
</evidence>
<keyword evidence="13" id="KW-0472">Membrane</keyword>
<dbReference type="InterPro" id="IPR013655">
    <property type="entry name" value="PAS_fold_3"/>
</dbReference>
<dbReference type="GO" id="GO:0005886">
    <property type="term" value="C:plasma membrane"/>
    <property type="evidence" value="ECO:0007669"/>
    <property type="project" value="UniProtKB-SubCell"/>
</dbReference>
<evidence type="ECO:0000313" key="23">
    <source>
        <dbReference type="Proteomes" id="UP000252172"/>
    </source>
</evidence>
<dbReference type="PROSITE" id="PS50110">
    <property type="entry name" value="RESPONSE_REGULATORY"/>
    <property type="match status" value="1"/>
</dbReference>
<evidence type="ECO:0000256" key="3">
    <source>
        <dbReference type="ARBA" id="ARBA00012438"/>
    </source>
</evidence>
<keyword evidence="6" id="KW-0808">Transferase</keyword>
<name>A0A368N0E7_9FLAO</name>
<dbReference type="SMART" id="SM00448">
    <property type="entry name" value="REC"/>
    <property type="match status" value="1"/>
</dbReference>
<dbReference type="Pfam" id="PF00512">
    <property type="entry name" value="HisKA"/>
    <property type="match status" value="1"/>
</dbReference>
<dbReference type="Pfam" id="PF01590">
    <property type="entry name" value="GAF"/>
    <property type="match status" value="1"/>
</dbReference>
<feature type="domain" description="Response regulatory" evidence="18">
    <location>
        <begin position="570"/>
        <end position="685"/>
    </location>
</feature>
<keyword evidence="23" id="KW-1185">Reference proteome</keyword>
<evidence type="ECO:0000256" key="1">
    <source>
        <dbReference type="ARBA" id="ARBA00000085"/>
    </source>
</evidence>
<feature type="coiled-coil region" evidence="16">
    <location>
        <begin position="147"/>
        <end position="196"/>
    </location>
</feature>
<dbReference type="InterPro" id="IPR001610">
    <property type="entry name" value="PAC"/>
</dbReference>
<keyword evidence="11" id="KW-1133">Transmembrane helix</keyword>
<evidence type="ECO:0000256" key="6">
    <source>
        <dbReference type="ARBA" id="ARBA00022679"/>
    </source>
</evidence>
<dbReference type="SMART" id="SM00091">
    <property type="entry name" value="PAS"/>
    <property type="match status" value="1"/>
</dbReference>
<sequence>MKQIQNDISRLQDLLSYQIMHTREEECFNELAQLVSFICDVPAGLITFIDDKVQWYKAKVGTENTEVPYEQTICQYALIEDDLLEIPNTLEDARLLDNPNVQQENGVRFYIGVPLRSASGHIIGTVCAFDMVPKTLTKEQKESLKIVARQTMHLLELTKRNRELENEISQILEEKIEKAQVQIRQVEEAYNTLFRAIAKSNPVIEFSPEGTILYVNRQYEEILGYTSEELIGMPHSILLMEEDLAHNTGFWEALQRGEFQSGIFRRLHKDGSVLWIYATYSPILNENDEVIKVTKIARNITLEIAANENLQESKRLADELSIQKDRFIANMSHEIRTPINAILGFTEILLEEETEEKKLNYLKSVKNAGDNLLYLVNDILDFSKIESGHFQAESKTFPLCNTIKNTFYLLEVSAKKKDIIYQYFIEEDVPDWITGDRLRLSQILLNLLNNAIKFTAEGEVSLRVSLLDNSTLKFDIRDTGIGIPEDQIDTIFDRFRQAEESTSRKYGGTGLGLNISKQLVEKQNGRIWVKSELGKGSVFSFILPFEKAEDNTEDTEEKKESLPKLKLGTRVLLCEDNELNQKLMRALFTDTDYLLDIAENGIKGLELLRNNSYDLILMDIQMPEMDGYETTRIIRDEMKLNLPIIAITAHSTENEKEKCLKIGMNECLSKPFQKKVLFDLIHYWSHQPTIADHENREVLTSEVPVLQLDYLKEIAVNDDAFIASMLETFTVNSVQSKENMQKAIEENDAENIRKTVHSLKSSFGVIGSDDTLLQAIESQIILQEDPSVLPLIMPLLEQLFQRIDQINEEISFYLSKKS</sequence>
<feature type="modified residue" description="4-aspartylphosphate" evidence="15">
    <location>
        <position position="619"/>
    </location>
</feature>
<comment type="subcellular location">
    <subcellularLocation>
        <location evidence="2">Cell membrane</location>
        <topology evidence="2">Multi-pass membrane protein</topology>
    </subcellularLocation>
</comment>
<feature type="domain" description="HPt" evidence="21">
    <location>
        <begin position="718"/>
        <end position="813"/>
    </location>
</feature>
<dbReference type="OrthoDB" id="9811889at2"/>
<dbReference type="InterPro" id="IPR003594">
    <property type="entry name" value="HATPase_dom"/>
</dbReference>
<dbReference type="SMART" id="SM00387">
    <property type="entry name" value="HATPase_c"/>
    <property type="match status" value="1"/>
</dbReference>
<keyword evidence="7" id="KW-0812">Transmembrane</keyword>
<dbReference type="GO" id="GO:0000155">
    <property type="term" value="F:phosphorelay sensor kinase activity"/>
    <property type="evidence" value="ECO:0007669"/>
    <property type="project" value="InterPro"/>
</dbReference>
<dbReference type="Gene3D" id="1.20.120.160">
    <property type="entry name" value="HPT domain"/>
    <property type="match status" value="1"/>
</dbReference>
<dbReference type="InterPro" id="IPR003018">
    <property type="entry name" value="GAF"/>
</dbReference>
<dbReference type="PANTHER" id="PTHR45339:SF1">
    <property type="entry name" value="HYBRID SIGNAL TRANSDUCTION HISTIDINE KINASE J"/>
    <property type="match status" value="1"/>
</dbReference>
<keyword evidence="9" id="KW-0418">Kinase</keyword>
<dbReference type="RefSeq" id="WP_114303632.1">
    <property type="nucleotide sequence ID" value="NZ_QPIE01000004.1"/>
</dbReference>
<evidence type="ECO:0000256" key="2">
    <source>
        <dbReference type="ARBA" id="ARBA00004651"/>
    </source>
</evidence>
<dbReference type="InterPro" id="IPR000014">
    <property type="entry name" value="PAS"/>
</dbReference>
<dbReference type="CDD" id="cd00130">
    <property type="entry name" value="PAS"/>
    <property type="match status" value="1"/>
</dbReference>
<dbReference type="SMART" id="SM00388">
    <property type="entry name" value="HisKA"/>
    <property type="match status" value="1"/>
</dbReference>
<dbReference type="InterPro" id="IPR011006">
    <property type="entry name" value="CheY-like_superfamily"/>
</dbReference>
<evidence type="ECO:0000256" key="11">
    <source>
        <dbReference type="ARBA" id="ARBA00022989"/>
    </source>
</evidence>
<dbReference type="SMART" id="SM00065">
    <property type="entry name" value="GAF"/>
    <property type="match status" value="1"/>
</dbReference>
<dbReference type="SUPFAM" id="SSF47226">
    <property type="entry name" value="Histidine-containing phosphotransfer domain, HPT domain"/>
    <property type="match status" value="1"/>
</dbReference>
<reference evidence="22 23" key="1">
    <citation type="submission" date="2018-07" db="EMBL/GenBank/DDBJ databases">
        <title>Chryseobacterium lacus sp. nov., isolated from lake water.</title>
        <authorList>
            <person name="Li C.-M."/>
        </authorList>
    </citation>
    <scope>NUCLEOTIDE SEQUENCE [LARGE SCALE GENOMIC DNA]</scope>
    <source>
        <strain evidence="22 23">YLOS41</strain>
    </source>
</reference>
<dbReference type="EC" id="2.7.13.3" evidence="3"/>
<dbReference type="Pfam" id="PF00072">
    <property type="entry name" value="Response_reg"/>
    <property type="match status" value="1"/>
</dbReference>
<evidence type="ECO:0000256" key="5">
    <source>
        <dbReference type="ARBA" id="ARBA00022553"/>
    </source>
</evidence>
<dbReference type="InterPro" id="IPR036641">
    <property type="entry name" value="HPT_dom_sf"/>
</dbReference>
<dbReference type="InterPro" id="IPR000700">
    <property type="entry name" value="PAS-assoc_C"/>
</dbReference>
<evidence type="ECO:0000256" key="13">
    <source>
        <dbReference type="ARBA" id="ARBA00023136"/>
    </source>
</evidence>
<dbReference type="SUPFAM" id="SSF55874">
    <property type="entry name" value="ATPase domain of HSP90 chaperone/DNA topoisomerase II/histidine kinase"/>
    <property type="match status" value="1"/>
</dbReference>
<dbReference type="PROSITE" id="PS50894">
    <property type="entry name" value="HPT"/>
    <property type="match status" value="1"/>
</dbReference>
<comment type="catalytic activity">
    <reaction evidence="1">
        <text>ATP + protein L-histidine = ADP + protein N-phospho-L-histidine.</text>
        <dbReference type="EC" id="2.7.13.3"/>
    </reaction>
</comment>
<dbReference type="Gene3D" id="3.30.450.20">
    <property type="entry name" value="PAS domain"/>
    <property type="match status" value="1"/>
</dbReference>
<evidence type="ECO:0000259" key="21">
    <source>
        <dbReference type="PROSITE" id="PS50894"/>
    </source>
</evidence>
<proteinExistence type="predicted"/>
<organism evidence="22 23">
    <name type="scientific">Chryseobacterium lacus</name>
    <dbReference type="NCBI Taxonomy" id="2058346"/>
    <lineage>
        <taxon>Bacteria</taxon>
        <taxon>Pseudomonadati</taxon>
        <taxon>Bacteroidota</taxon>
        <taxon>Flavobacteriia</taxon>
        <taxon>Flavobacteriales</taxon>
        <taxon>Weeksellaceae</taxon>
        <taxon>Chryseobacterium group</taxon>
        <taxon>Chryseobacterium</taxon>
    </lineage>
</organism>
<dbReference type="SUPFAM" id="SSF55781">
    <property type="entry name" value="GAF domain-like"/>
    <property type="match status" value="1"/>
</dbReference>
<dbReference type="PROSITE" id="PS50113">
    <property type="entry name" value="PAC"/>
    <property type="match status" value="1"/>
</dbReference>
<protein>
    <recommendedName>
        <fullName evidence="3">histidine kinase</fullName>
        <ecNumber evidence="3">2.7.13.3</ecNumber>
    </recommendedName>
</protein>
<dbReference type="InterPro" id="IPR001789">
    <property type="entry name" value="Sig_transdc_resp-reg_receiver"/>
</dbReference>
<keyword evidence="16" id="KW-0175">Coiled coil</keyword>
<dbReference type="NCBIfam" id="TIGR00229">
    <property type="entry name" value="sensory_box"/>
    <property type="match status" value="1"/>
</dbReference>
<keyword evidence="10" id="KW-0067">ATP-binding</keyword>
<dbReference type="CDD" id="cd16922">
    <property type="entry name" value="HATPase_EvgS-ArcB-TorS-like"/>
    <property type="match status" value="1"/>
</dbReference>
<dbReference type="AlphaFoldDB" id="A0A368N0E7"/>
<evidence type="ECO:0000256" key="4">
    <source>
        <dbReference type="ARBA" id="ARBA00022475"/>
    </source>
</evidence>
<dbReference type="Gene3D" id="3.30.565.10">
    <property type="entry name" value="Histidine kinase-like ATPase, C-terminal domain"/>
    <property type="match status" value="1"/>
</dbReference>
<dbReference type="FunFam" id="3.30.565.10:FF:000010">
    <property type="entry name" value="Sensor histidine kinase RcsC"/>
    <property type="match status" value="1"/>
</dbReference>
<accession>A0A368N0E7</accession>
<dbReference type="SUPFAM" id="SSF55785">
    <property type="entry name" value="PYP-like sensor domain (PAS domain)"/>
    <property type="match status" value="1"/>
</dbReference>
<dbReference type="Gene3D" id="1.10.287.130">
    <property type="match status" value="1"/>
</dbReference>
<evidence type="ECO:0000256" key="15">
    <source>
        <dbReference type="PROSITE-ProRule" id="PRU00169"/>
    </source>
</evidence>
<evidence type="ECO:0000256" key="10">
    <source>
        <dbReference type="ARBA" id="ARBA00022840"/>
    </source>
</evidence>
<dbReference type="Pfam" id="PF02518">
    <property type="entry name" value="HATPase_c"/>
    <property type="match status" value="1"/>
</dbReference>
<keyword evidence="8" id="KW-0547">Nucleotide-binding</keyword>
<dbReference type="SMART" id="SM00086">
    <property type="entry name" value="PAC"/>
    <property type="match status" value="1"/>
</dbReference>
<evidence type="ECO:0000256" key="14">
    <source>
        <dbReference type="PROSITE-ProRule" id="PRU00110"/>
    </source>
</evidence>
<comment type="caution">
    <text evidence="22">The sequence shown here is derived from an EMBL/GenBank/DDBJ whole genome shotgun (WGS) entry which is preliminary data.</text>
</comment>
<dbReference type="PANTHER" id="PTHR45339">
    <property type="entry name" value="HYBRID SIGNAL TRANSDUCTION HISTIDINE KINASE J"/>
    <property type="match status" value="1"/>
</dbReference>
<evidence type="ECO:0000256" key="16">
    <source>
        <dbReference type="SAM" id="Coils"/>
    </source>
</evidence>
<dbReference type="InterPro" id="IPR035965">
    <property type="entry name" value="PAS-like_dom_sf"/>
</dbReference>